<organism evidence="3 4">
    <name type="scientific">Lithospermum erythrorhizon</name>
    <name type="common">Purple gromwell</name>
    <name type="synonym">Lithospermum officinale var. erythrorhizon</name>
    <dbReference type="NCBI Taxonomy" id="34254"/>
    <lineage>
        <taxon>Eukaryota</taxon>
        <taxon>Viridiplantae</taxon>
        <taxon>Streptophyta</taxon>
        <taxon>Embryophyta</taxon>
        <taxon>Tracheophyta</taxon>
        <taxon>Spermatophyta</taxon>
        <taxon>Magnoliopsida</taxon>
        <taxon>eudicotyledons</taxon>
        <taxon>Gunneridae</taxon>
        <taxon>Pentapetalae</taxon>
        <taxon>asterids</taxon>
        <taxon>lamiids</taxon>
        <taxon>Boraginales</taxon>
        <taxon>Boraginaceae</taxon>
        <taxon>Boraginoideae</taxon>
        <taxon>Lithospermeae</taxon>
        <taxon>Lithospermum</taxon>
    </lineage>
</organism>
<dbReference type="Pfam" id="PF07727">
    <property type="entry name" value="RVT_2"/>
    <property type="match status" value="1"/>
</dbReference>
<feature type="compositionally biased region" description="Pro residues" evidence="1">
    <location>
        <begin position="82"/>
        <end position="91"/>
    </location>
</feature>
<dbReference type="InterPro" id="IPR013103">
    <property type="entry name" value="RVT_2"/>
</dbReference>
<feature type="compositionally biased region" description="Polar residues" evidence="1">
    <location>
        <begin position="38"/>
        <end position="51"/>
    </location>
</feature>
<keyword evidence="3" id="KW-0675">Receptor</keyword>
<feature type="region of interest" description="Disordered" evidence="1">
    <location>
        <begin position="32"/>
        <end position="101"/>
    </location>
</feature>
<proteinExistence type="predicted"/>
<keyword evidence="3" id="KW-0472">Membrane</keyword>
<evidence type="ECO:0000313" key="4">
    <source>
        <dbReference type="Proteomes" id="UP001454036"/>
    </source>
</evidence>
<gene>
    <name evidence="3" type="ORF">LIER_08626</name>
</gene>
<reference evidence="3 4" key="1">
    <citation type="submission" date="2024-01" db="EMBL/GenBank/DDBJ databases">
        <title>The complete chloroplast genome sequence of Lithospermum erythrorhizon: insights into the phylogenetic relationship among Boraginaceae species and the maternal lineages of purple gromwells.</title>
        <authorList>
            <person name="Okada T."/>
            <person name="Watanabe K."/>
        </authorList>
    </citation>
    <scope>NUCLEOTIDE SEQUENCE [LARGE SCALE GENOMIC DNA]</scope>
</reference>
<feature type="region of interest" description="Disordered" evidence="1">
    <location>
        <begin position="413"/>
        <end position="433"/>
    </location>
</feature>
<protein>
    <submittedName>
        <fullName evidence="3">Transmembrane signal receptor</fullName>
    </submittedName>
</protein>
<feature type="compositionally biased region" description="Pro residues" evidence="1">
    <location>
        <begin position="62"/>
        <end position="73"/>
    </location>
</feature>
<evidence type="ECO:0000313" key="3">
    <source>
        <dbReference type="EMBL" id="GAA0149465.1"/>
    </source>
</evidence>
<comment type="caution">
    <text evidence="3">The sequence shown here is derived from an EMBL/GenBank/DDBJ whole genome shotgun (WGS) entry which is preliminary data.</text>
</comment>
<name>A0AAV3PGQ1_LITER</name>
<sequence>MYKWSNCRSCWHFESLDVTTISLSSPCCTSAAVPSPPSQYSGDNTTISPGHSGTRLVTPLSNPTPPVHSPSPTAPSISRMPDTPPTSPPSPLGSAPTNTDQASTVLTTTNTRATPYHKMVLRPNPKPSYKRAVTQPHGLHVEVQEVEPSCLTRANKYPLWCASMGEGINAMIRTKTWSLILRVASMNVVGCRWIFRLKRDSSGRITCRRARLVAKGNHQVEGINFTDTFSPVIKTTTIRTILSLDISFKWSIRQIDIQNVFLHGTLSEEVFMMQPPGFVDERYPNYVCKLHKSIYGVQQAPRTWFHCLQEFLLTYGFLQSRADSSLFIFTRAGVRLVMLVYVDDILVTGNFSVAVDQFIRAPSSRFDTRDLRELSLFLGIDTIRQQDESLLLSQRQYMVDLLGKANMVHCKSAQSPMSTSTTEESTASSSPDPTVYRQLVGLL</sequence>
<keyword evidence="4" id="KW-1185">Reference proteome</keyword>
<dbReference type="EMBL" id="BAABME010001409">
    <property type="protein sequence ID" value="GAA0149465.1"/>
    <property type="molecule type" value="Genomic_DNA"/>
</dbReference>
<dbReference type="InterPro" id="IPR043502">
    <property type="entry name" value="DNA/RNA_pol_sf"/>
</dbReference>
<accession>A0AAV3PGQ1</accession>
<feature type="compositionally biased region" description="Low complexity" evidence="1">
    <location>
        <begin position="415"/>
        <end position="433"/>
    </location>
</feature>
<feature type="domain" description="Reverse transcriptase Ty1/copia-type" evidence="2">
    <location>
        <begin position="175"/>
        <end position="417"/>
    </location>
</feature>
<evidence type="ECO:0000259" key="2">
    <source>
        <dbReference type="Pfam" id="PF07727"/>
    </source>
</evidence>
<dbReference type="SUPFAM" id="SSF56672">
    <property type="entry name" value="DNA/RNA polymerases"/>
    <property type="match status" value="1"/>
</dbReference>
<evidence type="ECO:0000256" key="1">
    <source>
        <dbReference type="SAM" id="MobiDB-lite"/>
    </source>
</evidence>
<dbReference type="Proteomes" id="UP001454036">
    <property type="component" value="Unassembled WGS sequence"/>
</dbReference>
<keyword evidence="3" id="KW-0812">Transmembrane</keyword>
<dbReference type="AlphaFoldDB" id="A0AAV3PGQ1"/>